<proteinExistence type="predicted"/>
<dbReference type="Proteomes" id="UP000280307">
    <property type="component" value="Unassembled WGS sequence"/>
</dbReference>
<reference evidence="1 2" key="1">
    <citation type="submission" date="2018-12" db="EMBL/GenBank/DDBJ databases">
        <title>Genome Sequence of Candidatus Viridilinea halotolerans isolated from saline sulfide-rich spring.</title>
        <authorList>
            <person name="Grouzdev D.S."/>
            <person name="Burganskaya E.I."/>
            <person name="Krutkina M.S."/>
            <person name="Sukhacheva M.V."/>
            <person name="Gorlenko V.M."/>
        </authorList>
    </citation>
    <scope>NUCLEOTIDE SEQUENCE [LARGE SCALE GENOMIC DNA]</scope>
    <source>
        <strain evidence="1">Chok-6</strain>
    </source>
</reference>
<comment type="caution">
    <text evidence="1">The sequence shown here is derived from an EMBL/GenBank/DDBJ whole genome shotgun (WGS) entry which is preliminary data.</text>
</comment>
<sequence>MSRAIQDNPVCPVCTRPYTSHEAFCPECGWELQGGYELVPDTAKLQLRYERDLEEARLAYRERQLQQIQAQHPQSAALEETENKQP</sequence>
<protein>
    <submittedName>
        <fullName evidence="1">Uncharacterized protein</fullName>
    </submittedName>
</protein>
<dbReference type="AlphaFoldDB" id="A0A426U1C7"/>
<feature type="non-terminal residue" evidence="1">
    <location>
        <position position="86"/>
    </location>
</feature>
<name>A0A426U1C7_9CHLR</name>
<gene>
    <name evidence="1" type="ORF">EI684_09280</name>
</gene>
<organism evidence="1 2">
    <name type="scientific">Candidatus Viridilinea halotolerans</name>
    <dbReference type="NCBI Taxonomy" id="2491704"/>
    <lineage>
        <taxon>Bacteria</taxon>
        <taxon>Bacillati</taxon>
        <taxon>Chloroflexota</taxon>
        <taxon>Chloroflexia</taxon>
        <taxon>Chloroflexales</taxon>
        <taxon>Chloroflexineae</taxon>
        <taxon>Oscillochloridaceae</taxon>
        <taxon>Candidatus Viridilinea</taxon>
    </lineage>
</organism>
<evidence type="ECO:0000313" key="1">
    <source>
        <dbReference type="EMBL" id="RRR73164.1"/>
    </source>
</evidence>
<evidence type="ECO:0000313" key="2">
    <source>
        <dbReference type="Proteomes" id="UP000280307"/>
    </source>
</evidence>
<accession>A0A426U1C7</accession>
<dbReference type="EMBL" id="RSAS01000354">
    <property type="protein sequence ID" value="RRR73164.1"/>
    <property type="molecule type" value="Genomic_DNA"/>
</dbReference>